<keyword evidence="3 5" id="KW-1133">Transmembrane helix</keyword>
<dbReference type="Pfam" id="PF01061">
    <property type="entry name" value="ABC2_membrane"/>
    <property type="match status" value="1"/>
</dbReference>
<evidence type="ECO:0000256" key="5">
    <source>
        <dbReference type="SAM" id="Phobius"/>
    </source>
</evidence>
<dbReference type="InterPro" id="IPR013525">
    <property type="entry name" value="ABC2_TM"/>
</dbReference>
<evidence type="ECO:0000256" key="2">
    <source>
        <dbReference type="ARBA" id="ARBA00022692"/>
    </source>
</evidence>
<evidence type="ECO:0000313" key="10">
    <source>
        <dbReference type="Proteomes" id="UP000065473"/>
    </source>
</evidence>
<dbReference type="PROSITE" id="PS51012">
    <property type="entry name" value="ABC_TM2"/>
    <property type="match status" value="1"/>
</dbReference>
<dbReference type="EMBL" id="CP013694">
    <property type="protein sequence ID" value="ALU28747.1"/>
    <property type="molecule type" value="Genomic_DNA"/>
</dbReference>
<dbReference type="InterPro" id="IPR000412">
    <property type="entry name" value="ABC_2_transport"/>
</dbReference>
<evidence type="ECO:0000313" key="7">
    <source>
        <dbReference type="EMBL" id="ALU28747.1"/>
    </source>
</evidence>
<dbReference type="PIRSF" id="PIRSF006648">
    <property type="entry name" value="DrrB"/>
    <property type="match status" value="1"/>
</dbReference>
<dbReference type="EMBL" id="CP013695">
    <property type="protein sequence ID" value="ALU31467.1"/>
    <property type="molecule type" value="Genomic_DNA"/>
</dbReference>
<feature type="transmembrane region" description="Helical" evidence="5">
    <location>
        <begin position="142"/>
        <end position="169"/>
    </location>
</feature>
<dbReference type="GO" id="GO:0043190">
    <property type="term" value="C:ATP-binding cassette (ABC) transporter complex"/>
    <property type="evidence" value="ECO:0007669"/>
    <property type="project" value="InterPro"/>
</dbReference>
<evidence type="ECO:0000313" key="8">
    <source>
        <dbReference type="EMBL" id="ALU31467.1"/>
    </source>
</evidence>
<dbReference type="RefSeq" id="WP_015385531.1">
    <property type="nucleotide sequence ID" value="NZ_BHWZ01000002.1"/>
</dbReference>
<feature type="transmembrane region" description="Helical" evidence="5">
    <location>
        <begin position="213"/>
        <end position="232"/>
    </location>
</feature>
<dbReference type="Proteomes" id="UP000060043">
    <property type="component" value="Chromosome"/>
</dbReference>
<evidence type="ECO:0000256" key="1">
    <source>
        <dbReference type="ARBA" id="ARBA00004141"/>
    </source>
</evidence>
<feature type="transmembrane region" description="Helical" evidence="5">
    <location>
        <begin position="181"/>
        <end position="201"/>
    </location>
</feature>
<evidence type="ECO:0000256" key="4">
    <source>
        <dbReference type="ARBA" id="ARBA00023136"/>
    </source>
</evidence>
<feature type="transmembrane region" description="Helical" evidence="5">
    <location>
        <begin position="95"/>
        <end position="121"/>
    </location>
</feature>
<feature type="transmembrane region" description="Helical" evidence="5">
    <location>
        <begin position="34"/>
        <end position="52"/>
    </location>
</feature>
<sequence length="294" mass="32694">MKTLERNEERVNMSPLHGLFTLLNRELKKWYKDIVVLLLSIIQPILWIGLFGKAMNLANIFSGTSFNIPGLDIPKQVLDQIAQQALAQTFGTSDYFSFLAAGMLSFIALFTSMQSGMSIVWDRRLGVLDRLLTTPVSRANILMAKVFSSVIRSLVQSSIVLAIAVLLGMSFRVGISPLDFLGSYAALFLMSFGLSSLFMMVAIRATTWQSQMAIMNLLNLPLLFTSNAFYPVDSMPWWLKPVAEVNPLTHSNSIIRNLLLGVPGNLAIDFIYLVVFALILSIIGITLSWKYLSS</sequence>
<dbReference type="AlphaFoldDB" id="A0A0U3FM59"/>
<dbReference type="InterPro" id="IPR047817">
    <property type="entry name" value="ABC2_TM_bact-type"/>
</dbReference>
<feature type="domain" description="ABC transmembrane type-2" evidence="6">
    <location>
        <begin position="35"/>
        <end position="291"/>
    </location>
</feature>
<feature type="transmembrane region" description="Helical" evidence="5">
    <location>
        <begin position="270"/>
        <end position="292"/>
    </location>
</feature>
<proteinExistence type="predicted"/>
<dbReference type="PANTHER" id="PTHR43077">
    <property type="entry name" value="TRANSPORT PERMEASE YVFS-RELATED"/>
    <property type="match status" value="1"/>
</dbReference>
<reference evidence="9 10" key="1">
    <citation type="submission" date="2015-12" db="EMBL/GenBank/DDBJ databases">
        <title>A stable core within a dynamic pangenome in Sulfolobus acidocaldarius.</title>
        <authorList>
            <person name="Anderson R."/>
            <person name="Kouris A."/>
            <person name="Seward C."/>
            <person name="Campbell K."/>
            <person name="Whitaker R."/>
        </authorList>
    </citation>
    <scope>NUCLEOTIDE SEQUENCE [LARGE SCALE GENOMIC DNA]</scope>
    <source>
        <strain evidence="7 10">GG12-C01-09</strain>
        <strain evidence="8 9">NG05B_CO5_07</strain>
    </source>
</reference>
<organism evidence="8 9">
    <name type="scientific">Sulfolobus acidocaldarius</name>
    <dbReference type="NCBI Taxonomy" id="2285"/>
    <lineage>
        <taxon>Archaea</taxon>
        <taxon>Thermoproteota</taxon>
        <taxon>Thermoprotei</taxon>
        <taxon>Sulfolobales</taxon>
        <taxon>Sulfolobaceae</taxon>
        <taxon>Sulfolobus</taxon>
    </lineage>
</organism>
<accession>A0A0U3FM59</accession>
<evidence type="ECO:0000259" key="6">
    <source>
        <dbReference type="PROSITE" id="PS51012"/>
    </source>
</evidence>
<dbReference type="GO" id="GO:0140359">
    <property type="term" value="F:ABC-type transporter activity"/>
    <property type="evidence" value="ECO:0007669"/>
    <property type="project" value="InterPro"/>
</dbReference>
<keyword evidence="4 5" id="KW-0472">Membrane</keyword>
<dbReference type="STRING" id="1435377.SUSAZ_04655"/>
<comment type="subcellular location">
    <subcellularLocation>
        <location evidence="1">Membrane</location>
        <topology evidence="1">Multi-pass membrane protein</topology>
    </subcellularLocation>
</comment>
<dbReference type="InterPro" id="IPR051328">
    <property type="entry name" value="T7SS_ABC-Transporter"/>
</dbReference>
<dbReference type="PANTHER" id="PTHR43077:SF10">
    <property type="entry name" value="TRANSPORT PERMEASE PROTEIN"/>
    <property type="match status" value="1"/>
</dbReference>
<keyword evidence="2 5" id="KW-0812">Transmembrane</keyword>
<evidence type="ECO:0000256" key="3">
    <source>
        <dbReference type="ARBA" id="ARBA00022989"/>
    </source>
</evidence>
<evidence type="ECO:0000313" key="9">
    <source>
        <dbReference type="Proteomes" id="UP000060043"/>
    </source>
</evidence>
<name>A0A0U3FM59_9CREN</name>
<dbReference type="Proteomes" id="UP000065473">
    <property type="component" value="Chromosome"/>
</dbReference>
<dbReference type="DNASU" id="3473674"/>
<gene>
    <name evidence="7" type="ORF">ATY89_01420</name>
    <name evidence="8" type="ORF">ATZ20_04455</name>
</gene>
<protein>
    <submittedName>
        <fullName evidence="8">Multidrug ABC transporter permease</fullName>
    </submittedName>
</protein>
<dbReference type="PaxDb" id="1435377-SUSAZ_04655"/>
<dbReference type="OrthoDB" id="147058at2157"/>
<dbReference type="GeneID" id="14551517"/>